<dbReference type="Gene3D" id="3.40.309.10">
    <property type="entry name" value="Aldehyde Dehydrogenase, Chain A, domain 2"/>
    <property type="match status" value="1"/>
</dbReference>
<keyword evidence="7" id="KW-1185">Reference proteome</keyword>
<evidence type="ECO:0000256" key="2">
    <source>
        <dbReference type="ARBA" id="ARBA00023002"/>
    </source>
</evidence>
<dbReference type="InterPro" id="IPR016163">
    <property type="entry name" value="Ald_DH_C"/>
</dbReference>
<dbReference type="InterPro" id="IPR015590">
    <property type="entry name" value="Aldehyde_DH_dom"/>
</dbReference>
<dbReference type="PANTHER" id="PTHR11699">
    <property type="entry name" value="ALDEHYDE DEHYDROGENASE-RELATED"/>
    <property type="match status" value="1"/>
</dbReference>
<dbReference type="EMBL" id="JACCCZ010000001">
    <property type="protein sequence ID" value="NYG02590.1"/>
    <property type="molecule type" value="Genomic_DNA"/>
</dbReference>
<proteinExistence type="inferred from homology"/>
<keyword evidence="2 4" id="KW-0560">Oxidoreductase</keyword>
<dbReference type="InterPro" id="IPR016162">
    <property type="entry name" value="Ald_DH_N"/>
</dbReference>
<evidence type="ECO:0000313" key="7">
    <source>
        <dbReference type="Proteomes" id="UP000549695"/>
    </source>
</evidence>
<name>A0A852W2H5_PSEA5</name>
<evidence type="ECO:0000256" key="1">
    <source>
        <dbReference type="ARBA" id="ARBA00009986"/>
    </source>
</evidence>
<gene>
    <name evidence="6" type="ORF">HDA37_002875</name>
</gene>
<dbReference type="PROSITE" id="PS00687">
    <property type="entry name" value="ALDEHYDE_DEHYDR_GLU"/>
    <property type="match status" value="1"/>
</dbReference>
<organism evidence="6 7">
    <name type="scientific">Pseudonocardia alni</name>
    <name type="common">Amycolata alni</name>
    <dbReference type="NCBI Taxonomy" id="33907"/>
    <lineage>
        <taxon>Bacteria</taxon>
        <taxon>Bacillati</taxon>
        <taxon>Actinomycetota</taxon>
        <taxon>Actinomycetes</taxon>
        <taxon>Pseudonocardiales</taxon>
        <taxon>Pseudonocardiaceae</taxon>
        <taxon>Pseudonocardia</taxon>
    </lineage>
</organism>
<protein>
    <submittedName>
        <fullName evidence="6">Acyl-CoA reductase-like NAD-dependent aldehyde dehydrogenase</fullName>
    </submittedName>
</protein>
<dbReference type="InterPro" id="IPR016161">
    <property type="entry name" value="Ald_DH/histidinol_DH"/>
</dbReference>
<reference evidence="6 7" key="1">
    <citation type="submission" date="2020-07" db="EMBL/GenBank/DDBJ databases">
        <title>Sequencing the genomes of 1000 actinobacteria strains.</title>
        <authorList>
            <person name="Klenk H.-P."/>
        </authorList>
    </citation>
    <scope>NUCLEOTIDE SEQUENCE [LARGE SCALE GENOMIC DNA]</scope>
    <source>
        <strain evidence="6 7">DSM 44749</strain>
    </source>
</reference>
<evidence type="ECO:0000313" key="6">
    <source>
        <dbReference type="EMBL" id="NYG02590.1"/>
    </source>
</evidence>
<dbReference type="CDD" id="cd07078">
    <property type="entry name" value="ALDH"/>
    <property type="match status" value="1"/>
</dbReference>
<dbReference type="Gene3D" id="3.40.605.10">
    <property type="entry name" value="Aldehyde Dehydrogenase, Chain A, domain 1"/>
    <property type="match status" value="1"/>
</dbReference>
<sequence>MTAGTRVRHFPMHVGGKAVDGGDHLEIRDPQNGELVATAASGGAAAVDAAVDAAQAAFDDGGWSRATPAHRASVMRAVADRLGERLDEMVELEIMANGATVRQATGFHVGYCAPHLEYFAGLAERYEFETPMPRATFPVLGQSTLRREPIGVVGAIAPWNFPLLLSLWKFAPALAVGNSVILKPDEKTPLSALEFARIAEECGLPPGVFNVVPGPGPDAGARLASHPGVGKIGFTGSTDVGREIMRLASGTVKAVTLELGGKSPALVLDDADLDIAVDGVLYGCMLYSGQVCESMTRLLLPDSLHDEFVERMVARASTIQLGDTRDWETDMGPVVSAKQKDRILELIQSGKDEGATAVLGGGEAHVEGYQGGHWIQPTIFTGVRNDMRIAREEIFGPVLSVIRYGSEAEGVALANDTQYGLASSVWSRDNSRALDVAEKIKAGSVWINDAHQINCEVPFGGYKQSGVGRELGPRALDPYVEEKNVHLDLSGTRDARPYDVLLSHAED</sequence>
<dbReference type="RefSeq" id="WP_179761368.1">
    <property type="nucleotide sequence ID" value="NZ_BAAAJZ010000003.1"/>
</dbReference>
<dbReference type="AlphaFoldDB" id="A0A852W2H5"/>
<dbReference type="SUPFAM" id="SSF53720">
    <property type="entry name" value="ALDH-like"/>
    <property type="match status" value="1"/>
</dbReference>
<feature type="active site" evidence="3">
    <location>
        <position position="258"/>
    </location>
</feature>
<dbReference type="InterPro" id="IPR029510">
    <property type="entry name" value="Ald_DH_CS_GLU"/>
</dbReference>
<dbReference type="FunFam" id="3.40.309.10:FF:000012">
    <property type="entry name" value="Betaine aldehyde dehydrogenase"/>
    <property type="match status" value="1"/>
</dbReference>
<dbReference type="Pfam" id="PF00171">
    <property type="entry name" value="Aldedh"/>
    <property type="match status" value="1"/>
</dbReference>
<evidence type="ECO:0000256" key="3">
    <source>
        <dbReference type="PROSITE-ProRule" id="PRU10007"/>
    </source>
</evidence>
<evidence type="ECO:0000256" key="4">
    <source>
        <dbReference type="RuleBase" id="RU003345"/>
    </source>
</evidence>
<dbReference type="GO" id="GO:0016620">
    <property type="term" value="F:oxidoreductase activity, acting on the aldehyde or oxo group of donors, NAD or NADP as acceptor"/>
    <property type="evidence" value="ECO:0007669"/>
    <property type="project" value="InterPro"/>
</dbReference>
<dbReference type="GeneID" id="98052626"/>
<dbReference type="FunFam" id="3.40.605.10:FF:000007">
    <property type="entry name" value="NAD/NADP-dependent betaine aldehyde dehydrogenase"/>
    <property type="match status" value="1"/>
</dbReference>
<evidence type="ECO:0000259" key="5">
    <source>
        <dbReference type="Pfam" id="PF00171"/>
    </source>
</evidence>
<comment type="caution">
    <text evidence="6">The sequence shown here is derived from an EMBL/GenBank/DDBJ whole genome shotgun (WGS) entry which is preliminary data.</text>
</comment>
<dbReference type="Proteomes" id="UP000549695">
    <property type="component" value="Unassembled WGS sequence"/>
</dbReference>
<accession>A0A852W2H5</accession>
<feature type="domain" description="Aldehyde dehydrogenase" evidence="5">
    <location>
        <begin position="23"/>
        <end position="485"/>
    </location>
</feature>
<comment type="similarity">
    <text evidence="1 4">Belongs to the aldehyde dehydrogenase family.</text>
</comment>